<keyword evidence="4 10" id="KW-1133">Transmembrane helix</keyword>
<feature type="domain" description="G-protein coupled receptors family 1 profile" evidence="11">
    <location>
        <begin position="43"/>
        <end position="517"/>
    </location>
</feature>
<feature type="compositionally biased region" description="Polar residues" evidence="9">
    <location>
        <begin position="372"/>
        <end position="384"/>
    </location>
</feature>
<dbReference type="InterPro" id="IPR000276">
    <property type="entry name" value="GPCR_Rhodpsn"/>
</dbReference>
<comment type="subcellular location">
    <subcellularLocation>
        <location evidence="1">Cell membrane</location>
        <topology evidence="1">Multi-pass membrane protein</topology>
    </subcellularLocation>
</comment>
<dbReference type="Proteomes" id="UP001482620">
    <property type="component" value="Unassembled WGS sequence"/>
</dbReference>
<name>A0ABV0UGS2_9TELE</name>
<gene>
    <name evidence="12" type="ORF">ILYODFUR_013550</name>
</gene>
<dbReference type="InterPro" id="IPR017452">
    <property type="entry name" value="GPCR_Rhodpsn_7TM"/>
</dbReference>
<dbReference type="EMBL" id="JAHRIQ010070619">
    <property type="protein sequence ID" value="MEQ2244089.1"/>
    <property type="molecule type" value="Genomic_DNA"/>
</dbReference>
<dbReference type="Gene3D" id="1.20.1070.10">
    <property type="entry name" value="Rhodopsin 7-helix transmembrane proteins"/>
    <property type="match status" value="2"/>
</dbReference>
<comment type="caution">
    <text evidence="12">The sequence shown here is derived from an EMBL/GenBank/DDBJ whole genome shotgun (WGS) entry which is preliminary data.</text>
</comment>
<dbReference type="PANTHER" id="PTHR24248">
    <property type="entry name" value="ADRENERGIC RECEPTOR-RELATED G-PROTEIN COUPLED RECEPTOR"/>
    <property type="match status" value="1"/>
</dbReference>
<dbReference type="Pfam" id="PF00001">
    <property type="entry name" value="7tm_1"/>
    <property type="match status" value="1"/>
</dbReference>
<keyword evidence="3 10" id="KW-0812">Transmembrane</keyword>
<accession>A0ABV0UGS2</accession>
<keyword evidence="7" id="KW-0675">Receptor</keyword>
<sequence length="542" mass="60126">MSGAPTPAGGSGNVTVWEAYIDFALVVANSFVLLITCAMGTVANVFVILAVCHQKSLQTSVNALVVNLSVVDLLRCTIDCPVLLHIIVTMYLGGHVNHLICDTQMASFSFTSCIQLSTLGCISAERYQAIANPFITSQRKRRIKVLITLTWILGISVAAVCQMFLKDSPVYVRCQEGQRGTSFSYDNIGLYVLLPLWVFCFGIITGFYARIFSLLRSHNRKIFDEGISVPTKDIKEDKQSTAVENGQKKCQNKQTLSLSVAEPSRFEKNFLLTSAGSPQSVSMSSVRTGFKNTVEMSHLEMEQPHPLEAKDALQTVEKSLKMEQCSAQKTEAKASNQDVAADRMMQERPSSPNHENQSRQSLKPESPLKESCSPNVSSTQLDHPQSTSVLLTDLKQENNSTGGETQAAPTLDQESSMPPVLSNETVKQHIQVEGAVCIMPSKASKERARKKKESKMAKRAGYIIITFLLFWLPLITTILVNFLVHKNRNTQMSVIQDMEILSVSVSCITSLSNPIIYAAVNPQFRSEFYKLKIWVKSRFFKK</sequence>
<feature type="region of interest" description="Disordered" evidence="9">
    <location>
        <begin position="345"/>
        <end position="384"/>
    </location>
</feature>
<dbReference type="CDD" id="cd00637">
    <property type="entry name" value="7tm_classA_rhodopsin-like"/>
    <property type="match status" value="1"/>
</dbReference>
<feature type="region of interest" description="Disordered" evidence="9">
    <location>
        <begin position="397"/>
        <end position="419"/>
    </location>
</feature>
<evidence type="ECO:0000259" key="11">
    <source>
        <dbReference type="PROSITE" id="PS50262"/>
    </source>
</evidence>
<keyword evidence="13" id="KW-1185">Reference proteome</keyword>
<dbReference type="PRINTS" id="PR00237">
    <property type="entry name" value="GPCRRHODOPSN"/>
</dbReference>
<evidence type="ECO:0000256" key="8">
    <source>
        <dbReference type="ARBA" id="ARBA00023224"/>
    </source>
</evidence>
<feature type="compositionally biased region" description="Polar residues" evidence="9">
    <location>
        <begin position="397"/>
        <end position="416"/>
    </location>
</feature>
<keyword evidence="2" id="KW-1003">Cell membrane</keyword>
<feature type="transmembrane region" description="Helical" evidence="10">
    <location>
        <begin position="188"/>
        <end position="211"/>
    </location>
</feature>
<keyword evidence="8" id="KW-0807">Transducer</keyword>
<evidence type="ECO:0000256" key="10">
    <source>
        <dbReference type="SAM" id="Phobius"/>
    </source>
</evidence>
<evidence type="ECO:0000256" key="9">
    <source>
        <dbReference type="SAM" id="MobiDB-lite"/>
    </source>
</evidence>
<keyword evidence="5" id="KW-0297">G-protein coupled receptor</keyword>
<evidence type="ECO:0000313" key="12">
    <source>
        <dbReference type="EMBL" id="MEQ2244089.1"/>
    </source>
</evidence>
<reference evidence="12 13" key="1">
    <citation type="submission" date="2021-06" db="EMBL/GenBank/DDBJ databases">
        <authorList>
            <person name="Palmer J.M."/>
        </authorList>
    </citation>
    <scope>NUCLEOTIDE SEQUENCE [LARGE SCALE GENOMIC DNA]</scope>
    <source>
        <strain evidence="13">if_2019</strain>
        <tissue evidence="12">Muscle</tissue>
    </source>
</reference>
<feature type="transmembrane region" description="Helical" evidence="10">
    <location>
        <begin position="145"/>
        <end position="165"/>
    </location>
</feature>
<feature type="transmembrane region" description="Helical" evidence="10">
    <location>
        <begin position="23"/>
        <end position="52"/>
    </location>
</feature>
<evidence type="ECO:0000256" key="1">
    <source>
        <dbReference type="ARBA" id="ARBA00004651"/>
    </source>
</evidence>
<organism evidence="12 13">
    <name type="scientific">Ilyodon furcidens</name>
    <name type="common">goldbreast splitfin</name>
    <dbReference type="NCBI Taxonomy" id="33524"/>
    <lineage>
        <taxon>Eukaryota</taxon>
        <taxon>Metazoa</taxon>
        <taxon>Chordata</taxon>
        <taxon>Craniata</taxon>
        <taxon>Vertebrata</taxon>
        <taxon>Euteleostomi</taxon>
        <taxon>Actinopterygii</taxon>
        <taxon>Neopterygii</taxon>
        <taxon>Teleostei</taxon>
        <taxon>Neoteleostei</taxon>
        <taxon>Acanthomorphata</taxon>
        <taxon>Ovalentaria</taxon>
        <taxon>Atherinomorphae</taxon>
        <taxon>Cyprinodontiformes</taxon>
        <taxon>Goodeidae</taxon>
        <taxon>Ilyodon</taxon>
    </lineage>
</organism>
<feature type="compositionally biased region" description="Polar residues" evidence="9">
    <location>
        <begin position="348"/>
        <end position="363"/>
    </location>
</feature>
<evidence type="ECO:0000313" key="13">
    <source>
        <dbReference type="Proteomes" id="UP001482620"/>
    </source>
</evidence>
<evidence type="ECO:0000256" key="7">
    <source>
        <dbReference type="ARBA" id="ARBA00023170"/>
    </source>
</evidence>
<evidence type="ECO:0000256" key="2">
    <source>
        <dbReference type="ARBA" id="ARBA00022475"/>
    </source>
</evidence>
<dbReference type="PROSITE" id="PS50262">
    <property type="entry name" value="G_PROTEIN_RECEP_F1_2"/>
    <property type="match status" value="1"/>
</dbReference>
<proteinExistence type="predicted"/>
<evidence type="ECO:0000256" key="4">
    <source>
        <dbReference type="ARBA" id="ARBA00022989"/>
    </source>
</evidence>
<keyword evidence="6 10" id="KW-0472">Membrane</keyword>
<evidence type="ECO:0000256" key="6">
    <source>
        <dbReference type="ARBA" id="ARBA00023136"/>
    </source>
</evidence>
<protein>
    <recommendedName>
        <fullName evidence="11">G-protein coupled receptors family 1 profile domain-containing protein</fullName>
    </recommendedName>
</protein>
<dbReference type="SUPFAM" id="SSF81321">
    <property type="entry name" value="Family A G protein-coupled receptor-like"/>
    <property type="match status" value="1"/>
</dbReference>
<evidence type="ECO:0000256" key="3">
    <source>
        <dbReference type="ARBA" id="ARBA00022692"/>
    </source>
</evidence>
<feature type="transmembrane region" description="Helical" evidence="10">
    <location>
        <begin position="460"/>
        <end position="480"/>
    </location>
</feature>
<evidence type="ECO:0000256" key="5">
    <source>
        <dbReference type="ARBA" id="ARBA00023040"/>
    </source>
</evidence>
<feature type="transmembrane region" description="Helical" evidence="10">
    <location>
        <begin position="500"/>
        <end position="520"/>
    </location>
</feature>